<dbReference type="Gene3D" id="3.30.360.10">
    <property type="entry name" value="Dihydrodipicolinate Reductase, domain 2"/>
    <property type="match status" value="1"/>
</dbReference>
<dbReference type="InterPro" id="IPR055170">
    <property type="entry name" value="GFO_IDH_MocA-like_dom"/>
</dbReference>
<dbReference type="EMBL" id="CP000088">
    <property type="protein sequence ID" value="AAZ55707.1"/>
    <property type="molecule type" value="Genomic_DNA"/>
</dbReference>
<dbReference type="RefSeq" id="WP_011292098.1">
    <property type="nucleotide sequence ID" value="NC_007333.1"/>
</dbReference>
<feature type="domain" description="Gfo/Idh/MocA-like oxidoreductase N-terminal" evidence="3">
    <location>
        <begin position="8"/>
        <end position="125"/>
    </location>
</feature>
<dbReference type="GO" id="GO:0000166">
    <property type="term" value="F:nucleotide binding"/>
    <property type="evidence" value="ECO:0007669"/>
    <property type="project" value="InterPro"/>
</dbReference>
<dbReference type="SUPFAM" id="SSF51735">
    <property type="entry name" value="NAD(P)-binding Rossmann-fold domains"/>
    <property type="match status" value="1"/>
</dbReference>
<organism evidence="5">
    <name type="scientific">Thermobifida fusca (strain YX)</name>
    <dbReference type="NCBI Taxonomy" id="269800"/>
    <lineage>
        <taxon>Bacteria</taxon>
        <taxon>Bacillati</taxon>
        <taxon>Actinomycetota</taxon>
        <taxon>Actinomycetes</taxon>
        <taxon>Streptosporangiales</taxon>
        <taxon>Nocardiopsidaceae</taxon>
        <taxon>Thermobifida</taxon>
    </lineage>
</organism>
<dbReference type="InterPro" id="IPR000683">
    <property type="entry name" value="Gfo/Idh/MocA-like_OxRdtase_N"/>
</dbReference>
<dbReference type="eggNOG" id="COG0673">
    <property type="taxonomic scope" value="Bacteria"/>
</dbReference>
<dbReference type="InterPro" id="IPR050984">
    <property type="entry name" value="Gfo/Idh/MocA_domain"/>
</dbReference>
<dbReference type="AlphaFoldDB" id="Q47PB2"/>
<evidence type="ECO:0000256" key="2">
    <source>
        <dbReference type="ARBA" id="ARBA00023002"/>
    </source>
</evidence>
<protein>
    <submittedName>
        <fullName evidence="5">Putative oxidoreductase</fullName>
    </submittedName>
</protein>
<dbReference type="PANTHER" id="PTHR22604">
    <property type="entry name" value="OXIDOREDUCTASES"/>
    <property type="match status" value="1"/>
</dbReference>
<proteinExistence type="inferred from homology"/>
<comment type="similarity">
    <text evidence="1">Belongs to the Gfo/Idh/MocA family.</text>
</comment>
<dbReference type="GO" id="GO:0016491">
    <property type="term" value="F:oxidoreductase activity"/>
    <property type="evidence" value="ECO:0007669"/>
    <property type="project" value="UniProtKB-KW"/>
</dbReference>
<dbReference type="OrthoDB" id="9815825at2"/>
<dbReference type="Pfam" id="PF22725">
    <property type="entry name" value="GFO_IDH_MocA_C3"/>
    <property type="match status" value="1"/>
</dbReference>
<dbReference type="InterPro" id="IPR036291">
    <property type="entry name" value="NAD(P)-bd_dom_sf"/>
</dbReference>
<keyword evidence="2" id="KW-0560">Oxidoreductase</keyword>
<accession>Q47PB2</accession>
<dbReference type="KEGG" id="tfu:Tfu_1672"/>
<evidence type="ECO:0000259" key="4">
    <source>
        <dbReference type="Pfam" id="PF22725"/>
    </source>
</evidence>
<sequence length="333" mass="35954">MTTDRGVLRWGVLGTGWIATAFLEGLRAVHGARVTAVGSRSAAAAERFADTWGIPNRHVGVTALAEDPDVDVVYIATPHSAHHAGTLACLAAGKHVLCEKPLAMNARQVTEMIGAARSHGRFLMEAMWTRFAPASRKISDLLAAGAIGELRMLIANFGNAVPYDPASRLWNPELGGGALLDLGVYPIALASHFLGDLTVVGVSGRLDPQGKVDAQSTVLVENRDGVTGLLACSLEAPLPNRVALIGTRGRIEVERWWCPTDFVLYRDGSEPEAYAFPHRANGYEHEAEEVARCIAAGEQESPLMPWAESLRIMRIMDEVRQRLGVVYPYADTP</sequence>
<dbReference type="PANTHER" id="PTHR22604:SF105">
    <property type="entry name" value="TRANS-1,2-DIHYDROBENZENE-1,2-DIOL DEHYDROGENASE"/>
    <property type="match status" value="1"/>
</dbReference>
<gene>
    <name evidence="5" type="ordered locus">Tfu_1672</name>
</gene>
<name>Q47PB2_THEFY</name>
<reference evidence="5" key="1">
    <citation type="submission" date="2005-07" db="EMBL/GenBank/DDBJ databases">
        <title>Complete sequence of Thermobifida fusca YX.</title>
        <authorList>
            <consortium name="US DOE Joint Genome Institute"/>
            <person name="Copeland A."/>
            <person name="Lucas S."/>
            <person name="Lapidus A."/>
            <person name="Barry K."/>
            <person name="Detter J.C."/>
            <person name="Glavina T."/>
            <person name="Hammon N."/>
            <person name="Israni S."/>
            <person name="Pitluck S."/>
            <person name="Di Bartolo G."/>
            <person name="Chain P."/>
            <person name="Schmutz J."/>
            <person name="Larimer F."/>
            <person name="Land M."/>
            <person name="Lykidis A."/>
            <person name="Richardson P."/>
        </authorList>
    </citation>
    <scope>NUCLEOTIDE SEQUENCE</scope>
    <source>
        <strain evidence="5">YX</strain>
    </source>
</reference>
<dbReference type="Gene3D" id="3.40.50.720">
    <property type="entry name" value="NAD(P)-binding Rossmann-like Domain"/>
    <property type="match status" value="1"/>
</dbReference>
<dbReference type="STRING" id="269800.Tfu_1672"/>
<evidence type="ECO:0000256" key="1">
    <source>
        <dbReference type="ARBA" id="ARBA00010928"/>
    </source>
</evidence>
<feature type="domain" description="GFO/IDH/MocA-like oxidoreductase" evidence="4">
    <location>
        <begin position="136"/>
        <end position="252"/>
    </location>
</feature>
<dbReference type="HOGENOM" id="CLU_023194_7_2_11"/>
<dbReference type="Pfam" id="PF01408">
    <property type="entry name" value="GFO_IDH_MocA"/>
    <property type="match status" value="1"/>
</dbReference>
<evidence type="ECO:0000313" key="5">
    <source>
        <dbReference type="EMBL" id="AAZ55707.1"/>
    </source>
</evidence>
<dbReference type="SUPFAM" id="SSF55347">
    <property type="entry name" value="Glyceraldehyde-3-phosphate dehydrogenase-like, C-terminal domain"/>
    <property type="match status" value="1"/>
</dbReference>
<evidence type="ECO:0000259" key="3">
    <source>
        <dbReference type="Pfam" id="PF01408"/>
    </source>
</evidence>